<feature type="domain" description="SLH" evidence="4">
    <location>
        <begin position="386"/>
        <end position="449"/>
    </location>
</feature>
<dbReference type="PROSITE" id="PS51781">
    <property type="entry name" value="SH3B"/>
    <property type="match status" value="1"/>
</dbReference>
<accession>A0A0C7R7D3</accession>
<keyword evidence="1" id="KW-0677">Repeat</keyword>
<evidence type="ECO:0000256" key="3">
    <source>
        <dbReference type="ARBA" id="ARBA00023316"/>
    </source>
</evidence>
<dbReference type="AlphaFoldDB" id="A0A0C7R7D3"/>
<dbReference type="GO" id="GO:0008745">
    <property type="term" value="F:N-acetylmuramoyl-L-alanine amidase activity"/>
    <property type="evidence" value="ECO:0007669"/>
    <property type="project" value="UniProtKB-EC"/>
</dbReference>
<protein>
    <submittedName>
        <fullName evidence="6">N-acetylmuramoyl-L-alanine amidase</fullName>
        <ecNumber evidence="6">3.5.1.28</ecNumber>
    </submittedName>
</protein>
<dbReference type="RefSeq" id="WP_055342863.1">
    <property type="nucleotide sequence ID" value="NZ_CDNI01000021.1"/>
</dbReference>
<dbReference type="Pfam" id="PF08239">
    <property type="entry name" value="SH3_3"/>
    <property type="match status" value="1"/>
</dbReference>
<dbReference type="InterPro" id="IPR036028">
    <property type="entry name" value="SH3-like_dom_sf"/>
</dbReference>
<dbReference type="SUPFAM" id="SSF50044">
    <property type="entry name" value="SH3-domain"/>
    <property type="match status" value="1"/>
</dbReference>
<feature type="domain" description="SLH" evidence="4">
    <location>
        <begin position="505"/>
        <end position="559"/>
    </location>
</feature>
<dbReference type="OrthoDB" id="3268660at2"/>
<dbReference type="PANTHER" id="PTHR30404:SF0">
    <property type="entry name" value="N-ACETYLMURAMOYL-L-ALANINE AMIDASE AMIC"/>
    <property type="match status" value="1"/>
</dbReference>
<proteinExistence type="predicted"/>
<dbReference type="InterPro" id="IPR002508">
    <property type="entry name" value="MurNAc-LAA_cat"/>
</dbReference>
<dbReference type="Pfam" id="PF00395">
    <property type="entry name" value="SLH"/>
    <property type="match status" value="3"/>
</dbReference>
<gene>
    <name evidence="6" type="primary">lytC_4</name>
    <name evidence="6" type="ORF">R28058_25381</name>
</gene>
<dbReference type="SUPFAM" id="SSF53187">
    <property type="entry name" value="Zn-dependent exopeptidases"/>
    <property type="match status" value="1"/>
</dbReference>
<organism evidence="6 7">
    <name type="scientific">Paraclostridium sordellii</name>
    <name type="common">Clostridium sordellii</name>
    <dbReference type="NCBI Taxonomy" id="1505"/>
    <lineage>
        <taxon>Bacteria</taxon>
        <taxon>Bacillati</taxon>
        <taxon>Bacillota</taxon>
        <taxon>Clostridia</taxon>
        <taxon>Peptostreptococcales</taxon>
        <taxon>Peptostreptococcaceae</taxon>
        <taxon>Paraclostridium</taxon>
    </lineage>
</organism>
<reference evidence="6 7" key="1">
    <citation type="submission" date="2015-01" db="EMBL/GenBank/DDBJ databases">
        <authorList>
            <person name="Aslett A.Martin."/>
            <person name="De Silva Nishadi"/>
        </authorList>
    </citation>
    <scope>NUCLEOTIDE SEQUENCE [LARGE SCALE GENOMIC DNA]</scope>
    <source>
        <strain evidence="6 7">R28058</strain>
    </source>
</reference>
<evidence type="ECO:0000313" key="7">
    <source>
        <dbReference type="Proteomes" id="UP000049127"/>
    </source>
</evidence>
<keyword evidence="3" id="KW-0961">Cell wall biogenesis/degradation</keyword>
<dbReference type="InterPro" id="IPR050695">
    <property type="entry name" value="N-acetylmuramoyl_amidase_3"/>
</dbReference>
<keyword evidence="2 6" id="KW-0378">Hydrolase</keyword>
<name>A0A0C7R7D3_PARSO</name>
<dbReference type="PANTHER" id="PTHR30404">
    <property type="entry name" value="N-ACETYLMURAMOYL-L-ALANINE AMIDASE"/>
    <property type="match status" value="1"/>
</dbReference>
<evidence type="ECO:0000256" key="1">
    <source>
        <dbReference type="ARBA" id="ARBA00022737"/>
    </source>
</evidence>
<dbReference type="InterPro" id="IPR003646">
    <property type="entry name" value="SH3-like_bac-type"/>
</dbReference>
<sequence>MIKGEKLIKKMIYIGVICIIAIVGNSRVVKANEPIENELKHVIENYGSENVEFEDGISIHKGEVRNIPEFSECQLSNDSVVKVDEQGNISPVGSGTVFLSKQVGNKVRVLEIYVPKVNKYSQRFYSVRNKKNRNYYKVFLDPGHGGHDSGALGFGRKESELNLEVAKRVERKLKSQNIEVVMSRKTDEFISLGKRAELANNYGADVFVSIHQNSAENQSANGIETYYHPDKKGYKPLALDIQNSAIKITGARDREVKSSNLAVLRESNMPSALFESGFITNENESYKLADPSYQDKLATGIASGIEKYLRDNIEIQNQDLPVIATGKVKDADSLNVRSGYGTEYQVIGTLKLGEKIEIVEQQNGWYKIKFNGRYGYVSGKYVELDKNKPDFIDINGHWAKNQIIDFSSKGYINGYEDNTFRPDDNVSRAEFVKILNKVFKFTNTTNSNFIDVSPIDWYYNDICIGINQGYINGYEDNTFRPNSPITREEASKIIAKVMKIKGNGSLNFSDSYAISDWAKEYVDALNDHGMINGYEDNTFRPQNNVTRAETVTILSRTEK</sequence>
<dbReference type="Proteomes" id="UP000049127">
    <property type="component" value="Unassembled WGS sequence"/>
</dbReference>
<evidence type="ECO:0000259" key="5">
    <source>
        <dbReference type="PROSITE" id="PS51781"/>
    </source>
</evidence>
<dbReference type="InterPro" id="IPR001119">
    <property type="entry name" value="SLH_dom"/>
</dbReference>
<dbReference type="Gene3D" id="3.40.630.40">
    <property type="entry name" value="Zn-dependent exopeptidases"/>
    <property type="match status" value="1"/>
</dbReference>
<evidence type="ECO:0000259" key="4">
    <source>
        <dbReference type="PROSITE" id="PS51272"/>
    </source>
</evidence>
<feature type="domain" description="SH3b" evidence="5">
    <location>
        <begin position="323"/>
        <end position="386"/>
    </location>
</feature>
<dbReference type="CDD" id="cd02696">
    <property type="entry name" value="MurNAc-LAA"/>
    <property type="match status" value="1"/>
</dbReference>
<dbReference type="EMBL" id="CEKZ01000014">
    <property type="protein sequence ID" value="CEQ04820.1"/>
    <property type="molecule type" value="Genomic_DNA"/>
</dbReference>
<dbReference type="Gene3D" id="2.30.30.40">
    <property type="entry name" value="SH3 Domains"/>
    <property type="match status" value="1"/>
</dbReference>
<dbReference type="SMART" id="SM00646">
    <property type="entry name" value="Ami_3"/>
    <property type="match status" value="1"/>
</dbReference>
<dbReference type="GO" id="GO:0071555">
    <property type="term" value="P:cell wall organization"/>
    <property type="evidence" value="ECO:0007669"/>
    <property type="project" value="UniProtKB-KW"/>
</dbReference>
<dbReference type="GO" id="GO:0030288">
    <property type="term" value="C:outer membrane-bounded periplasmic space"/>
    <property type="evidence" value="ECO:0007669"/>
    <property type="project" value="TreeGrafter"/>
</dbReference>
<dbReference type="GO" id="GO:0009253">
    <property type="term" value="P:peptidoglycan catabolic process"/>
    <property type="evidence" value="ECO:0007669"/>
    <property type="project" value="InterPro"/>
</dbReference>
<feature type="domain" description="SLH" evidence="4">
    <location>
        <begin position="450"/>
        <end position="504"/>
    </location>
</feature>
<dbReference type="EC" id="3.5.1.28" evidence="6"/>
<dbReference type="SMART" id="SM00287">
    <property type="entry name" value="SH3b"/>
    <property type="match status" value="1"/>
</dbReference>
<evidence type="ECO:0000313" key="6">
    <source>
        <dbReference type="EMBL" id="CEQ04820.1"/>
    </source>
</evidence>
<dbReference type="PROSITE" id="PS51272">
    <property type="entry name" value="SLH"/>
    <property type="match status" value="3"/>
</dbReference>
<dbReference type="Pfam" id="PF01520">
    <property type="entry name" value="Amidase_3"/>
    <property type="match status" value="1"/>
</dbReference>
<evidence type="ECO:0000256" key="2">
    <source>
        <dbReference type="ARBA" id="ARBA00022801"/>
    </source>
</evidence>